<feature type="signal peptide" evidence="2">
    <location>
        <begin position="1"/>
        <end position="20"/>
    </location>
</feature>
<proteinExistence type="predicted"/>
<evidence type="ECO:0000313" key="4">
    <source>
        <dbReference type="Proteomes" id="UP000517916"/>
    </source>
</evidence>
<protein>
    <submittedName>
        <fullName evidence="3">Uncharacterized protein</fullName>
    </submittedName>
</protein>
<keyword evidence="4" id="KW-1185">Reference proteome</keyword>
<feature type="chain" id="PRO_5047405239" evidence="2">
    <location>
        <begin position="21"/>
        <end position="487"/>
    </location>
</feature>
<accession>A0ABR6BTU8</accession>
<evidence type="ECO:0000313" key="3">
    <source>
        <dbReference type="EMBL" id="MBA8929992.1"/>
    </source>
</evidence>
<gene>
    <name evidence="3" type="ORF">BC739_007225</name>
</gene>
<dbReference type="RefSeq" id="WP_182839664.1">
    <property type="nucleotide sequence ID" value="NZ_BAAABQ010000014.1"/>
</dbReference>
<comment type="caution">
    <text evidence="3">The sequence shown here is derived from an EMBL/GenBank/DDBJ whole genome shotgun (WGS) entry which is preliminary data.</text>
</comment>
<evidence type="ECO:0000256" key="1">
    <source>
        <dbReference type="SAM" id="MobiDB-lite"/>
    </source>
</evidence>
<evidence type="ECO:0000256" key="2">
    <source>
        <dbReference type="SAM" id="SignalP"/>
    </source>
</evidence>
<feature type="region of interest" description="Disordered" evidence="1">
    <location>
        <begin position="131"/>
        <end position="160"/>
    </location>
</feature>
<sequence length="487" mass="51363">MSLTVRGGAVLLLVPLLAVAAGCSAPPANSAESVEFTVDGRQVVDPHQLQTEAEQQLSYALSFGLVSSAGAGAPLCWFARTGSTTQVDERLWCGPVQVPGSPPSNGWVPVPMKKVGENPGQVQLQVQAPDVPQAGNRSTPVGDRLLRTDGASLDPKIPADRTAGPNFVAVMADTEHRTNAELGLDGADAVRLHDDLLTVTGTGWGHPDSFQLPDQSTLRAAPGMGLRVLRVHVERPAKTEDAMKGQQWEGWAPQPSTVSLQVGDRRQELPAERLPDSGDVFVLYTVPDGQSSPESLVLNTVGAKSWEQRLEIPSGNRLSNDPAALRRTGQPAQEPTGEQQVKITTGHGYGDSPGGEHAAKLAVTGVRVGRQRPVKLDSGRYQMVTTSAPDKALVEVRMKVSGDKLPAITAGPLTKDSIELTLPGGERAKQVGIRYDGDLFPSAVVVEVPADTKSIKVGLRPGSVKLPALGEVALATSGDPVQLNLTF</sequence>
<feature type="compositionally biased region" description="Polar residues" evidence="1">
    <location>
        <begin position="330"/>
        <end position="340"/>
    </location>
</feature>
<organism evidence="3 4">
    <name type="scientific">Kutzneria viridogrisea</name>
    <dbReference type="NCBI Taxonomy" id="47990"/>
    <lineage>
        <taxon>Bacteria</taxon>
        <taxon>Bacillati</taxon>
        <taxon>Actinomycetota</taxon>
        <taxon>Actinomycetes</taxon>
        <taxon>Pseudonocardiales</taxon>
        <taxon>Pseudonocardiaceae</taxon>
        <taxon>Kutzneria</taxon>
    </lineage>
</organism>
<keyword evidence="2" id="KW-0732">Signal</keyword>
<reference evidence="3 4" key="1">
    <citation type="submission" date="2020-08" db="EMBL/GenBank/DDBJ databases">
        <title>Genomic Encyclopedia of Archaeal and Bacterial Type Strains, Phase II (KMG-II): from individual species to whole genera.</title>
        <authorList>
            <person name="Goeker M."/>
        </authorList>
    </citation>
    <scope>NUCLEOTIDE SEQUENCE [LARGE SCALE GENOMIC DNA]</scope>
    <source>
        <strain evidence="3 4">DSM 43850</strain>
    </source>
</reference>
<dbReference type="EMBL" id="JACJID010000006">
    <property type="protein sequence ID" value="MBA8929992.1"/>
    <property type="molecule type" value="Genomic_DNA"/>
</dbReference>
<name>A0ABR6BTU8_9PSEU</name>
<feature type="region of interest" description="Disordered" evidence="1">
    <location>
        <begin position="313"/>
        <end position="340"/>
    </location>
</feature>
<dbReference type="Proteomes" id="UP000517916">
    <property type="component" value="Unassembled WGS sequence"/>
</dbReference>
<dbReference type="PROSITE" id="PS51257">
    <property type="entry name" value="PROKAR_LIPOPROTEIN"/>
    <property type="match status" value="1"/>
</dbReference>